<gene>
    <name evidence="3" type="ORF">SAMN04488094_10835</name>
</gene>
<dbReference type="SUPFAM" id="SSF103481">
    <property type="entry name" value="Multidrug resistance efflux transporter EmrE"/>
    <property type="match status" value="1"/>
</dbReference>
<feature type="transmembrane region" description="Helical" evidence="1">
    <location>
        <begin position="229"/>
        <end position="252"/>
    </location>
</feature>
<accession>A0A1I1LH44</accession>
<keyword evidence="1" id="KW-0812">Transmembrane</keyword>
<dbReference type="RefSeq" id="WP_093361238.1">
    <property type="nucleotide sequence ID" value="NZ_FOLG01000008.1"/>
</dbReference>
<keyword evidence="1" id="KW-1133">Transmembrane helix</keyword>
<dbReference type="GO" id="GO:0016020">
    <property type="term" value="C:membrane"/>
    <property type="evidence" value="ECO:0007669"/>
    <property type="project" value="InterPro"/>
</dbReference>
<dbReference type="EMBL" id="FOLG01000008">
    <property type="protein sequence ID" value="SFC70318.1"/>
    <property type="molecule type" value="Genomic_DNA"/>
</dbReference>
<reference evidence="3 4" key="1">
    <citation type="submission" date="2016-10" db="EMBL/GenBank/DDBJ databases">
        <authorList>
            <person name="de Groot N.N."/>
        </authorList>
    </citation>
    <scope>NUCLEOTIDE SEQUENCE [LARGE SCALE GENOMIC DNA]</scope>
    <source>
        <strain evidence="3 4">DSM 19548</strain>
    </source>
</reference>
<feature type="transmembrane region" description="Helical" evidence="1">
    <location>
        <begin position="258"/>
        <end position="278"/>
    </location>
</feature>
<dbReference type="AlphaFoldDB" id="A0A1I1LH44"/>
<proteinExistence type="predicted"/>
<evidence type="ECO:0000256" key="1">
    <source>
        <dbReference type="SAM" id="Phobius"/>
    </source>
</evidence>
<dbReference type="InterPro" id="IPR037185">
    <property type="entry name" value="EmrE-like"/>
</dbReference>
<evidence type="ECO:0000259" key="2">
    <source>
        <dbReference type="Pfam" id="PF00892"/>
    </source>
</evidence>
<protein>
    <submittedName>
        <fullName evidence="3">EamA-like transporter family protein</fullName>
    </submittedName>
</protein>
<feature type="transmembrane region" description="Helical" evidence="1">
    <location>
        <begin position="112"/>
        <end position="141"/>
    </location>
</feature>
<keyword evidence="1" id="KW-0472">Membrane</keyword>
<name>A0A1I1LH44_9RHOB</name>
<keyword evidence="4" id="KW-1185">Reference proteome</keyword>
<feature type="transmembrane region" description="Helical" evidence="1">
    <location>
        <begin position="192"/>
        <end position="217"/>
    </location>
</feature>
<feature type="transmembrane region" description="Helical" evidence="1">
    <location>
        <begin position="69"/>
        <end position="92"/>
    </location>
</feature>
<evidence type="ECO:0000313" key="3">
    <source>
        <dbReference type="EMBL" id="SFC70318.1"/>
    </source>
</evidence>
<feature type="domain" description="EamA" evidence="2">
    <location>
        <begin position="168"/>
        <end position="301"/>
    </location>
</feature>
<dbReference type="OrthoDB" id="5243804at2"/>
<dbReference type="STRING" id="441112.SAMN04488094_10835"/>
<dbReference type="Proteomes" id="UP000198728">
    <property type="component" value="Unassembled WGS sequence"/>
</dbReference>
<organism evidence="3 4">
    <name type="scientific">Tropicimonas isoalkanivorans</name>
    <dbReference type="NCBI Taxonomy" id="441112"/>
    <lineage>
        <taxon>Bacteria</taxon>
        <taxon>Pseudomonadati</taxon>
        <taxon>Pseudomonadota</taxon>
        <taxon>Alphaproteobacteria</taxon>
        <taxon>Rhodobacterales</taxon>
        <taxon>Roseobacteraceae</taxon>
        <taxon>Tropicimonas</taxon>
    </lineage>
</organism>
<dbReference type="Gene3D" id="1.10.3730.20">
    <property type="match status" value="1"/>
</dbReference>
<feature type="transmembrane region" description="Helical" evidence="1">
    <location>
        <begin position="162"/>
        <end position="180"/>
    </location>
</feature>
<sequence length="304" mass="31838">MDTWIAATLAAALFQTVRFALQKRLKQAGLSAAGATWARFVWSAPVLGLAVAVWIAASGVTVPPLTAAFWAFALAGGIGQILATICVVALFSRRNFAVGITFKKSEVLQTALVGWLVLGEGVSWSGLAALLLGLVALLVLADPFQEAAPDGTPMLRRVLSPSMGLGLASGAFFALAGVAYRGATLALGDGPVAFRAALALALATASQSLLMLLWFLWRDRAEIGRVLAAWRPGLAVGASSLAGSLCWFIVFALQTATYVYALGQVELLFSIAGGALFFRERLSGREWLGISLLMASLVVLVLVT</sequence>
<evidence type="ECO:0000313" key="4">
    <source>
        <dbReference type="Proteomes" id="UP000198728"/>
    </source>
</evidence>
<feature type="transmembrane region" description="Helical" evidence="1">
    <location>
        <begin position="287"/>
        <end position="303"/>
    </location>
</feature>
<dbReference type="InterPro" id="IPR000620">
    <property type="entry name" value="EamA_dom"/>
</dbReference>
<feature type="transmembrane region" description="Helical" evidence="1">
    <location>
        <begin position="36"/>
        <end position="57"/>
    </location>
</feature>
<dbReference type="Pfam" id="PF00892">
    <property type="entry name" value="EamA"/>
    <property type="match status" value="1"/>
</dbReference>